<dbReference type="Proteomes" id="UP000676169">
    <property type="component" value="Chromosome"/>
</dbReference>
<dbReference type="NCBIfam" id="TIGR00225">
    <property type="entry name" value="prc"/>
    <property type="match status" value="1"/>
</dbReference>
<dbReference type="GO" id="GO:0006508">
    <property type="term" value="P:proteolysis"/>
    <property type="evidence" value="ECO:0007669"/>
    <property type="project" value="UniProtKB-KW"/>
</dbReference>
<dbReference type="Pfam" id="PF00595">
    <property type="entry name" value="PDZ"/>
    <property type="match status" value="1"/>
</dbReference>
<evidence type="ECO:0000313" key="7">
    <source>
        <dbReference type="EMBL" id="QUE52892.1"/>
    </source>
</evidence>
<dbReference type="CDD" id="cd07560">
    <property type="entry name" value="Peptidase_S41_CPP"/>
    <property type="match status" value="1"/>
</dbReference>
<evidence type="ECO:0000256" key="1">
    <source>
        <dbReference type="ARBA" id="ARBA00009179"/>
    </source>
</evidence>
<evidence type="ECO:0000256" key="2">
    <source>
        <dbReference type="ARBA" id="ARBA00022670"/>
    </source>
</evidence>
<dbReference type="SUPFAM" id="SSF50156">
    <property type="entry name" value="PDZ domain-like"/>
    <property type="match status" value="1"/>
</dbReference>
<dbReference type="Gene3D" id="3.30.750.44">
    <property type="match status" value="1"/>
</dbReference>
<feature type="domain" description="PDZ" evidence="6">
    <location>
        <begin position="86"/>
        <end position="162"/>
    </location>
</feature>
<keyword evidence="3 5" id="KW-0378">Hydrolase</keyword>
<organism evidence="7 8">
    <name type="scientific">Luteolibacter ambystomatis</name>
    <dbReference type="NCBI Taxonomy" id="2824561"/>
    <lineage>
        <taxon>Bacteria</taxon>
        <taxon>Pseudomonadati</taxon>
        <taxon>Verrucomicrobiota</taxon>
        <taxon>Verrucomicrobiia</taxon>
        <taxon>Verrucomicrobiales</taxon>
        <taxon>Verrucomicrobiaceae</taxon>
        <taxon>Luteolibacter</taxon>
    </lineage>
</organism>
<dbReference type="InterPro" id="IPR004447">
    <property type="entry name" value="Peptidase_S41A"/>
</dbReference>
<dbReference type="KEGG" id="lamb:KBB96_08365"/>
<dbReference type="EMBL" id="CP073100">
    <property type="protein sequence ID" value="QUE52892.1"/>
    <property type="molecule type" value="Genomic_DNA"/>
</dbReference>
<dbReference type="GO" id="GO:0008236">
    <property type="term" value="F:serine-type peptidase activity"/>
    <property type="evidence" value="ECO:0007669"/>
    <property type="project" value="UniProtKB-KW"/>
</dbReference>
<dbReference type="GO" id="GO:0030288">
    <property type="term" value="C:outer membrane-bounded periplasmic space"/>
    <property type="evidence" value="ECO:0007669"/>
    <property type="project" value="TreeGrafter"/>
</dbReference>
<dbReference type="SUPFAM" id="SSF52096">
    <property type="entry name" value="ClpP/crotonase"/>
    <property type="match status" value="1"/>
</dbReference>
<dbReference type="GO" id="GO:0007165">
    <property type="term" value="P:signal transduction"/>
    <property type="evidence" value="ECO:0007669"/>
    <property type="project" value="TreeGrafter"/>
</dbReference>
<dbReference type="AlphaFoldDB" id="A0A975J2Q0"/>
<keyword evidence="2 5" id="KW-0645">Protease</keyword>
<dbReference type="Pfam" id="PF03572">
    <property type="entry name" value="Peptidase_S41"/>
    <property type="match status" value="1"/>
</dbReference>
<protein>
    <submittedName>
        <fullName evidence="7">S41 family peptidase</fullName>
    </submittedName>
</protein>
<dbReference type="InterPro" id="IPR001478">
    <property type="entry name" value="PDZ"/>
</dbReference>
<evidence type="ECO:0000259" key="6">
    <source>
        <dbReference type="PROSITE" id="PS50106"/>
    </source>
</evidence>
<sequence>MRSTAVAFLVSQMVAFADPAADSPRPADSEDAAYPAIERFVQVLETIRKRHPDVDKVTYDRLVNHALEGMLASLDPHSSFIHPEMAAAMQKGEVDPHVASLGFTLGIRDDGPYVAGVDTRGPAATAGLLPESGILQIDGQDAKELSLTDLLARLTRPPGEISTFSVKSIDAPKPRDVKLTHVVVETKSLPESRLLDQAKTTGYVRLAQFGAGCAKEMEAALDDLEDQGMKSLIFDLRENGGGSLDETVKILGLFVPPSTPVVTTIGRDGLIGSALKTPDRQRRRRDYPIVVLVDRMSASASELTSGALQDLKRAKIVGEQSYGKGSVQNIIPMGGGTALRLTIAHYHTPSGRTPHGTGITPDVVIPFSDEDRACFDLYRHKDSLKPEEAARLAKWKDPVMEAALKTLIP</sequence>
<keyword evidence="8" id="KW-1185">Reference proteome</keyword>
<evidence type="ECO:0000256" key="3">
    <source>
        <dbReference type="ARBA" id="ARBA00022801"/>
    </source>
</evidence>
<evidence type="ECO:0000256" key="4">
    <source>
        <dbReference type="ARBA" id="ARBA00022825"/>
    </source>
</evidence>
<comment type="similarity">
    <text evidence="1 5">Belongs to the peptidase S41A family.</text>
</comment>
<dbReference type="PROSITE" id="PS50106">
    <property type="entry name" value="PDZ"/>
    <property type="match status" value="1"/>
</dbReference>
<dbReference type="SMART" id="SM00228">
    <property type="entry name" value="PDZ"/>
    <property type="match status" value="1"/>
</dbReference>
<evidence type="ECO:0000313" key="8">
    <source>
        <dbReference type="Proteomes" id="UP000676169"/>
    </source>
</evidence>
<keyword evidence="4 5" id="KW-0720">Serine protease</keyword>
<dbReference type="PANTHER" id="PTHR32060">
    <property type="entry name" value="TAIL-SPECIFIC PROTEASE"/>
    <property type="match status" value="1"/>
</dbReference>
<dbReference type="SMART" id="SM00245">
    <property type="entry name" value="TSPc"/>
    <property type="match status" value="1"/>
</dbReference>
<accession>A0A975J2Q0</accession>
<dbReference type="GO" id="GO:0004175">
    <property type="term" value="F:endopeptidase activity"/>
    <property type="evidence" value="ECO:0007669"/>
    <property type="project" value="TreeGrafter"/>
</dbReference>
<name>A0A975J2Q0_9BACT</name>
<dbReference type="PANTHER" id="PTHR32060:SF30">
    <property type="entry name" value="CARBOXY-TERMINAL PROCESSING PROTEASE CTPA"/>
    <property type="match status" value="1"/>
</dbReference>
<proteinExistence type="inferred from homology"/>
<dbReference type="InterPro" id="IPR029045">
    <property type="entry name" value="ClpP/crotonase-like_dom_sf"/>
</dbReference>
<evidence type="ECO:0000256" key="5">
    <source>
        <dbReference type="RuleBase" id="RU004404"/>
    </source>
</evidence>
<dbReference type="InterPro" id="IPR005151">
    <property type="entry name" value="Tail-specific_protease"/>
</dbReference>
<gene>
    <name evidence="7" type="ORF">KBB96_08365</name>
</gene>
<dbReference type="Gene3D" id="2.30.42.10">
    <property type="match status" value="1"/>
</dbReference>
<dbReference type="Gene3D" id="3.90.226.10">
    <property type="entry name" value="2-enoyl-CoA Hydratase, Chain A, domain 1"/>
    <property type="match status" value="1"/>
</dbReference>
<reference evidence="7" key="1">
    <citation type="submission" date="2021-04" db="EMBL/GenBank/DDBJ databases">
        <title>Luteolibacter sp. 32A isolated from the skin of an Anderson's salamander (Ambystoma andersonii).</title>
        <authorList>
            <person name="Spergser J."/>
            <person name="Busse H.-J."/>
        </authorList>
    </citation>
    <scope>NUCLEOTIDE SEQUENCE</scope>
    <source>
        <strain evidence="7">32A</strain>
    </source>
</reference>
<dbReference type="RefSeq" id="WP_211634236.1">
    <property type="nucleotide sequence ID" value="NZ_CP073100.1"/>
</dbReference>
<dbReference type="InterPro" id="IPR036034">
    <property type="entry name" value="PDZ_sf"/>
</dbReference>